<evidence type="ECO:0000256" key="2">
    <source>
        <dbReference type="ARBA" id="ARBA00011152"/>
    </source>
</evidence>
<keyword evidence="4 10" id="KW-0378">Hydrolase</keyword>
<dbReference type="STRING" id="1480615.AWJ14_07565"/>
<dbReference type="SUPFAM" id="SSF52317">
    <property type="entry name" value="Class I glutamine amidotransferase-like"/>
    <property type="match status" value="1"/>
</dbReference>
<feature type="domain" description="Glutamine amidotransferase" evidence="12">
    <location>
        <begin position="6"/>
        <end position="213"/>
    </location>
</feature>
<keyword evidence="14" id="KW-1185">Reference proteome</keyword>
<dbReference type="Proteomes" id="UP000094795">
    <property type="component" value="Unassembled WGS sequence"/>
</dbReference>
<feature type="active site" evidence="10 11">
    <location>
        <position position="200"/>
    </location>
</feature>
<dbReference type="RefSeq" id="WP_066180213.1">
    <property type="nucleotide sequence ID" value="NZ_LQZT01000023.1"/>
</dbReference>
<evidence type="ECO:0000256" key="8">
    <source>
        <dbReference type="ARBA" id="ARBA00047838"/>
    </source>
</evidence>
<evidence type="ECO:0000256" key="1">
    <source>
        <dbReference type="ARBA" id="ARBA00005091"/>
    </source>
</evidence>
<comment type="subcellular location">
    <subcellularLocation>
        <location evidence="10">Cytoplasm</location>
    </subcellularLocation>
</comment>
<evidence type="ECO:0000259" key="12">
    <source>
        <dbReference type="Pfam" id="PF00117"/>
    </source>
</evidence>
<dbReference type="CDD" id="cd01748">
    <property type="entry name" value="GATase1_IGP_Synthase"/>
    <property type="match status" value="1"/>
</dbReference>
<dbReference type="EMBL" id="LQZT01000023">
    <property type="protein sequence ID" value="OCW57004.1"/>
    <property type="molecule type" value="Genomic_DNA"/>
</dbReference>
<feature type="active site" evidence="10 11">
    <location>
        <position position="198"/>
    </location>
</feature>
<organism evidence="13 14">
    <name type="scientific">Hoeflea olei</name>
    <dbReference type="NCBI Taxonomy" id="1480615"/>
    <lineage>
        <taxon>Bacteria</taxon>
        <taxon>Pseudomonadati</taxon>
        <taxon>Pseudomonadota</taxon>
        <taxon>Alphaproteobacteria</taxon>
        <taxon>Hyphomicrobiales</taxon>
        <taxon>Rhizobiaceae</taxon>
        <taxon>Hoeflea</taxon>
    </lineage>
</organism>
<evidence type="ECO:0000256" key="11">
    <source>
        <dbReference type="PIRSR" id="PIRSR000495-1"/>
    </source>
</evidence>
<evidence type="ECO:0000313" key="13">
    <source>
        <dbReference type="EMBL" id="OCW57004.1"/>
    </source>
</evidence>
<evidence type="ECO:0000256" key="6">
    <source>
        <dbReference type="ARBA" id="ARBA00023102"/>
    </source>
</evidence>
<dbReference type="UniPathway" id="UPA00031">
    <property type="reaction ID" value="UER00010"/>
</dbReference>
<protein>
    <recommendedName>
        <fullName evidence="10">Imidazole glycerol phosphate synthase subunit HisH</fullName>
        <ecNumber evidence="10">4.3.2.10</ecNumber>
    </recommendedName>
    <alternativeName>
        <fullName evidence="10">IGP synthase glutaminase subunit</fullName>
        <ecNumber evidence="10">3.5.1.2</ecNumber>
    </alternativeName>
    <alternativeName>
        <fullName evidence="10">IGP synthase subunit HisH</fullName>
    </alternativeName>
    <alternativeName>
        <fullName evidence="10">ImGP synthase subunit HisH</fullName>
        <shortName evidence="10">IGPS subunit HisH</shortName>
    </alternativeName>
</protein>
<dbReference type="PANTHER" id="PTHR42701:SF1">
    <property type="entry name" value="IMIDAZOLE GLYCEROL PHOSPHATE SYNTHASE SUBUNIT HISH"/>
    <property type="match status" value="1"/>
</dbReference>
<reference evidence="13 14" key="1">
    <citation type="submission" date="2015-12" db="EMBL/GenBank/DDBJ databases">
        <authorList>
            <person name="Shamseldin A."/>
            <person name="Moawad H."/>
            <person name="Abd El-Rahim W.M."/>
            <person name="Sadowsky M.J."/>
        </authorList>
    </citation>
    <scope>NUCLEOTIDE SEQUENCE [LARGE SCALE GENOMIC DNA]</scope>
    <source>
        <strain evidence="13 14">JC234</strain>
    </source>
</reference>
<dbReference type="GO" id="GO:0016829">
    <property type="term" value="F:lyase activity"/>
    <property type="evidence" value="ECO:0007669"/>
    <property type="project" value="UniProtKB-KW"/>
</dbReference>
<keyword evidence="10" id="KW-0963">Cytoplasm</keyword>
<dbReference type="GO" id="GO:0000105">
    <property type="term" value="P:L-histidine biosynthetic process"/>
    <property type="evidence" value="ECO:0007669"/>
    <property type="project" value="UniProtKB-UniRule"/>
</dbReference>
<dbReference type="HAMAP" id="MF_00278">
    <property type="entry name" value="HisH"/>
    <property type="match status" value="1"/>
</dbReference>
<dbReference type="GO" id="GO:0005737">
    <property type="term" value="C:cytoplasm"/>
    <property type="evidence" value="ECO:0007669"/>
    <property type="project" value="UniProtKB-SubCell"/>
</dbReference>
<keyword evidence="3 10" id="KW-0028">Amino-acid biosynthesis</keyword>
<keyword evidence="6 10" id="KW-0368">Histidine biosynthesis</keyword>
<comment type="pathway">
    <text evidence="1 10">Amino-acid biosynthesis; L-histidine biosynthesis; L-histidine from 5-phospho-alpha-D-ribose 1-diphosphate: step 5/9.</text>
</comment>
<dbReference type="Pfam" id="PF00117">
    <property type="entry name" value="GATase"/>
    <property type="match status" value="1"/>
</dbReference>
<dbReference type="OrthoDB" id="9807137at2"/>
<evidence type="ECO:0000256" key="10">
    <source>
        <dbReference type="HAMAP-Rule" id="MF_00278"/>
    </source>
</evidence>
<dbReference type="Gene3D" id="3.40.50.880">
    <property type="match status" value="1"/>
</dbReference>
<dbReference type="InterPro" id="IPR029062">
    <property type="entry name" value="Class_I_gatase-like"/>
</dbReference>
<comment type="subunit">
    <text evidence="2 10">Heterodimer of HisH and HisF.</text>
</comment>
<accession>A0A1C1YU23</accession>
<gene>
    <name evidence="10" type="primary">hisH</name>
    <name evidence="13" type="ORF">AWJ14_07565</name>
</gene>
<comment type="catalytic activity">
    <reaction evidence="9 10">
        <text>L-glutamine + H2O = L-glutamate + NH4(+)</text>
        <dbReference type="Rhea" id="RHEA:15889"/>
        <dbReference type="ChEBI" id="CHEBI:15377"/>
        <dbReference type="ChEBI" id="CHEBI:28938"/>
        <dbReference type="ChEBI" id="CHEBI:29985"/>
        <dbReference type="ChEBI" id="CHEBI:58359"/>
        <dbReference type="EC" id="3.5.1.2"/>
    </reaction>
</comment>
<feature type="active site" description="Nucleophile" evidence="10 11">
    <location>
        <position position="82"/>
    </location>
</feature>
<sequence length="216" mass="22988">MSTSVVVVDYGIGNVFSVCNALKQAGCEPNLTRAASDILSADKVILPGVGAFGRAIGALRDLGLDETLRRFVDTGRPFLGICIGMQLLMDRSTEFGEHTGLGFIPGIVDRIPGTAKDGAPLRVPHISWGEVSPAAEVSPEAWNATPLANGADPDCFYFVHSYHCTPSDPAHRLAVVDYGGNPITAAVRRDNLMGVQFHPERSGPAGLGFLERFINL</sequence>
<dbReference type="EC" id="4.3.2.10" evidence="10"/>
<evidence type="ECO:0000313" key="14">
    <source>
        <dbReference type="Proteomes" id="UP000094795"/>
    </source>
</evidence>
<evidence type="ECO:0000256" key="5">
    <source>
        <dbReference type="ARBA" id="ARBA00022962"/>
    </source>
</evidence>
<dbReference type="EC" id="3.5.1.2" evidence="10"/>
<dbReference type="InterPro" id="IPR010139">
    <property type="entry name" value="Imidazole-glycPsynth_HisH"/>
</dbReference>
<keyword evidence="7 10" id="KW-0456">Lyase</keyword>
<evidence type="ECO:0000256" key="4">
    <source>
        <dbReference type="ARBA" id="ARBA00022801"/>
    </source>
</evidence>
<dbReference type="PIRSF" id="PIRSF000495">
    <property type="entry name" value="Amidotransf_hisH"/>
    <property type="match status" value="1"/>
</dbReference>
<dbReference type="PROSITE" id="PS51273">
    <property type="entry name" value="GATASE_TYPE_1"/>
    <property type="match status" value="1"/>
</dbReference>
<dbReference type="InterPro" id="IPR017926">
    <property type="entry name" value="GATASE"/>
</dbReference>
<dbReference type="AlphaFoldDB" id="A0A1C1YU23"/>
<evidence type="ECO:0000256" key="9">
    <source>
        <dbReference type="ARBA" id="ARBA00049534"/>
    </source>
</evidence>
<evidence type="ECO:0000256" key="3">
    <source>
        <dbReference type="ARBA" id="ARBA00022605"/>
    </source>
</evidence>
<dbReference type="NCBIfam" id="TIGR01855">
    <property type="entry name" value="IMP_synth_hisH"/>
    <property type="match status" value="1"/>
</dbReference>
<dbReference type="PANTHER" id="PTHR42701">
    <property type="entry name" value="IMIDAZOLE GLYCEROL PHOSPHATE SYNTHASE SUBUNIT HISH"/>
    <property type="match status" value="1"/>
</dbReference>
<name>A0A1C1YU23_9HYPH</name>
<evidence type="ECO:0000256" key="7">
    <source>
        <dbReference type="ARBA" id="ARBA00023239"/>
    </source>
</evidence>
<comment type="catalytic activity">
    <reaction evidence="8 10">
        <text>5-[(5-phospho-1-deoxy-D-ribulos-1-ylimino)methylamino]-1-(5-phospho-beta-D-ribosyl)imidazole-4-carboxamide + L-glutamine = D-erythro-1-(imidazol-4-yl)glycerol 3-phosphate + 5-amino-1-(5-phospho-beta-D-ribosyl)imidazole-4-carboxamide + L-glutamate + H(+)</text>
        <dbReference type="Rhea" id="RHEA:24793"/>
        <dbReference type="ChEBI" id="CHEBI:15378"/>
        <dbReference type="ChEBI" id="CHEBI:29985"/>
        <dbReference type="ChEBI" id="CHEBI:58278"/>
        <dbReference type="ChEBI" id="CHEBI:58359"/>
        <dbReference type="ChEBI" id="CHEBI:58475"/>
        <dbReference type="ChEBI" id="CHEBI:58525"/>
        <dbReference type="EC" id="4.3.2.10"/>
    </reaction>
</comment>
<dbReference type="GO" id="GO:0000107">
    <property type="term" value="F:imidazoleglycerol-phosphate synthase activity"/>
    <property type="evidence" value="ECO:0007669"/>
    <property type="project" value="UniProtKB-UniRule"/>
</dbReference>
<proteinExistence type="inferred from homology"/>
<comment type="caution">
    <text evidence="13">The sequence shown here is derived from an EMBL/GenBank/DDBJ whole genome shotgun (WGS) entry which is preliminary data.</text>
</comment>
<dbReference type="GO" id="GO:0004359">
    <property type="term" value="F:glutaminase activity"/>
    <property type="evidence" value="ECO:0007669"/>
    <property type="project" value="UniProtKB-EC"/>
</dbReference>
<keyword evidence="5 10" id="KW-0315">Glutamine amidotransferase</keyword>
<comment type="function">
    <text evidence="10">IGPS catalyzes the conversion of PRFAR and glutamine to IGP, AICAR and glutamate. The HisH subunit catalyzes the hydrolysis of glutamine to glutamate and ammonia as part of the synthesis of IGP and AICAR. The resulting ammonia molecule is channeled to the active site of HisF.</text>
</comment>